<sequence length="162" mass="18519">MNTAVVFLLFLPVAFAGRREEDANPIADCSLRPVQVCRSSHRHAYAPRLYVYDADERRCWQMLACKEVYPHAYLEWLPCKRAHEHCGQNAGPTVTPLSTRVPAPTGTPQTTTVASTVTTEKVEKTKKKKKKKKKEEKQPKDEKTKKPEDKKPKKKRSSKEND</sequence>
<dbReference type="EMBL" id="EF633969">
    <property type="protein sequence ID" value="ABR23486.1"/>
    <property type="molecule type" value="mRNA"/>
</dbReference>
<evidence type="ECO:0000256" key="1">
    <source>
        <dbReference type="SAM" id="MobiDB-lite"/>
    </source>
</evidence>
<feature type="signal peptide" evidence="2">
    <location>
        <begin position="1"/>
        <end position="16"/>
    </location>
</feature>
<reference evidence="3" key="2">
    <citation type="journal article" date="2008" name="Insect Biochem. Mol. Biol.">
        <title>An insight into the sialome of the soft tick, Ornithodorus parkeri.</title>
        <authorList>
            <person name="Francischetti I.M."/>
            <person name="Mans B.J."/>
            <person name="Meng Z."/>
            <person name="Gudderra N."/>
            <person name="Veenstra T.D."/>
            <person name="Pham V.M."/>
            <person name="Ribeiro J.M."/>
        </authorList>
    </citation>
    <scope>NUCLEOTIDE SEQUENCE</scope>
    <source>
        <tissue evidence="3">Salivary gland</tissue>
    </source>
</reference>
<feature type="compositionally biased region" description="Basic residues" evidence="1">
    <location>
        <begin position="152"/>
        <end position="162"/>
    </location>
</feature>
<evidence type="ECO:0000313" key="3">
    <source>
        <dbReference type="EMBL" id="ABR23486.1"/>
    </source>
</evidence>
<feature type="region of interest" description="Disordered" evidence="1">
    <location>
        <begin position="88"/>
        <end position="162"/>
    </location>
</feature>
<feature type="compositionally biased region" description="Basic and acidic residues" evidence="1">
    <location>
        <begin position="135"/>
        <end position="151"/>
    </location>
</feature>
<feature type="compositionally biased region" description="Basic residues" evidence="1">
    <location>
        <begin position="124"/>
        <end position="134"/>
    </location>
</feature>
<evidence type="ECO:0000256" key="2">
    <source>
        <dbReference type="SAM" id="SignalP"/>
    </source>
</evidence>
<proteinExistence type="evidence at transcript level"/>
<accession>A6NA03</accession>
<name>A6NA03_ORNPR</name>
<keyword evidence="2" id="KW-0732">Signal</keyword>
<dbReference type="AlphaFoldDB" id="A6NA03"/>
<organism evidence="3">
    <name type="scientific">Ornithodoros parkeri</name>
    <name type="common">Soft tick</name>
    <name type="synonym">Argasid tick</name>
    <dbReference type="NCBI Taxonomy" id="140564"/>
    <lineage>
        <taxon>Eukaryota</taxon>
        <taxon>Metazoa</taxon>
        <taxon>Ecdysozoa</taxon>
        <taxon>Arthropoda</taxon>
        <taxon>Chelicerata</taxon>
        <taxon>Arachnida</taxon>
        <taxon>Acari</taxon>
        <taxon>Parasitiformes</taxon>
        <taxon>Ixodida</taxon>
        <taxon>Ixodoidea</taxon>
        <taxon>Argasidae</taxon>
        <taxon>Ornithodorinae</taxon>
        <taxon>Ornithodoros</taxon>
    </lineage>
</organism>
<feature type="compositionally biased region" description="Low complexity" evidence="1">
    <location>
        <begin position="101"/>
        <end position="119"/>
    </location>
</feature>
<feature type="chain" id="PRO_5002700529" evidence="2">
    <location>
        <begin position="17"/>
        <end position="162"/>
    </location>
</feature>
<protein>
    <submittedName>
        <fullName evidence="3">Salivary mucin with basic tail</fullName>
    </submittedName>
</protein>
<reference evidence="3" key="1">
    <citation type="submission" date="2007-05" db="EMBL/GenBank/DDBJ databases">
        <authorList>
            <person name="Douchkov D."/>
            <person name="Schweizer P."/>
        </authorList>
    </citation>
    <scope>NUCLEOTIDE SEQUENCE</scope>
    <source>
        <tissue evidence="3">Salivary gland</tissue>
    </source>
</reference>